<dbReference type="InterPro" id="IPR019808">
    <property type="entry name" value="Histidine_triad_CS"/>
</dbReference>
<dbReference type="OrthoDB" id="672793at2759"/>
<dbReference type="VEuPathDB" id="AmoebaDB:DICPUDRAFT_77557"/>
<dbReference type="EMBL" id="GL871016">
    <property type="protein sequence ID" value="EGC36798.1"/>
    <property type="molecule type" value="Genomic_DNA"/>
</dbReference>
<dbReference type="AlphaFoldDB" id="F0ZGZ0"/>
<dbReference type="KEGG" id="dpp:DICPUDRAFT_77557"/>
<feature type="domain" description="HIT" evidence="3">
    <location>
        <begin position="22"/>
        <end position="133"/>
    </location>
</feature>
<dbReference type="PROSITE" id="PS00892">
    <property type="entry name" value="HIT_1"/>
    <property type="match status" value="1"/>
</dbReference>
<dbReference type="PANTHER" id="PTHR23089">
    <property type="entry name" value="HISTIDINE TRIAD HIT PROTEIN"/>
    <property type="match status" value="1"/>
</dbReference>
<dbReference type="OMA" id="YRVVMNC"/>
<sequence>MSDPVKPGATEANMRIDPKDTFFAKIVNGTIPVQKVYEDDYCIAFDDIAPVAPVHTLVIPKLPVGGVGDVAHVDLAKYKEHMGHIMATIPHIASLKGIDSYRLVINEGAHAGQSVRWLHVHIIGGKSLGWPPYSN</sequence>
<evidence type="ECO:0000313" key="4">
    <source>
        <dbReference type="EMBL" id="EGC36798.1"/>
    </source>
</evidence>
<evidence type="ECO:0000259" key="3">
    <source>
        <dbReference type="PROSITE" id="PS51084"/>
    </source>
</evidence>
<dbReference type="STRING" id="5786.F0ZGZ0"/>
<comment type="caution">
    <text evidence="2">Lacks conserved residue(s) required for the propagation of feature annotation.</text>
</comment>
<dbReference type="Gene3D" id="3.30.428.10">
    <property type="entry name" value="HIT-like"/>
    <property type="match status" value="1"/>
</dbReference>
<proteinExistence type="predicted"/>
<evidence type="ECO:0000313" key="5">
    <source>
        <dbReference type="Proteomes" id="UP000001064"/>
    </source>
</evidence>
<dbReference type="SUPFAM" id="SSF54197">
    <property type="entry name" value="HIT-like"/>
    <property type="match status" value="1"/>
</dbReference>
<organism evidence="4 5">
    <name type="scientific">Dictyostelium purpureum</name>
    <name type="common">Slime mold</name>
    <dbReference type="NCBI Taxonomy" id="5786"/>
    <lineage>
        <taxon>Eukaryota</taxon>
        <taxon>Amoebozoa</taxon>
        <taxon>Evosea</taxon>
        <taxon>Eumycetozoa</taxon>
        <taxon>Dictyostelia</taxon>
        <taxon>Dictyosteliales</taxon>
        <taxon>Dictyosteliaceae</taxon>
        <taxon>Dictyostelium</taxon>
    </lineage>
</organism>
<evidence type="ECO:0000256" key="2">
    <source>
        <dbReference type="PROSITE-ProRule" id="PRU00464"/>
    </source>
</evidence>
<dbReference type="PROSITE" id="PS51084">
    <property type="entry name" value="HIT_2"/>
    <property type="match status" value="1"/>
</dbReference>
<dbReference type="FunCoup" id="F0ZGZ0">
    <property type="interactions" value="613"/>
</dbReference>
<reference evidence="5" key="1">
    <citation type="journal article" date="2011" name="Genome Biol.">
        <title>Comparative genomics of the social amoebae Dictyostelium discoideum and Dictyostelium purpureum.</title>
        <authorList>
            <consortium name="US DOE Joint Genome Institute (JGI-PGF)"/>
            <person name="Sucgang R."/>
            <person name="Kuo A."/>
            <person name="Tian X."/>
            <person name="Salerno W."/>
            <person name="Parikh A."/>
            <person name="Feasley C.L."/>
            <person name="Dalin E."/>
            <person name="Tu H."/>
            <person name="Huang E."/>
            <person name="Barry K."/>
            <person name="Lindquist E."/>
            <person name="Shapiro H."/>
            <person name="Bruce D."/>
            <person name="Schmutz J."/>
            <person name="Salamov A."/>
            <person name="Fey P."/>
            <person name="Gaudet P."/>
            <person name="Anjard C."/>
            <person name="Babu M.M."/>
            <person name="Basu S."/>
            <person name="Bushmanova Y."/>
            <person name="van der Wel H."/>
            <person name="Katoh-Kurasawa M."/>
            <person name="Dinh C."/>
            <person name="Coutinho P.M."/>
            <person name="Saito T."/>
            <person name="Elias M."/>
            <person name="Schaap P."/>
            <person name="Kay R.R."/>
            <person name="Henrissat B."/>
            <person name="Eichinger L."/>
            <person name="Rivero F."/>
            <person name="Putnam N.H."/>
            <person name="West C.M."/>
            <person name="Loomis W.F."/>
            <person name="Chisholm R.L."/>
            <person name="Shaulsky G."/>
            <person name="Strassmann J.E."/>
            <person name="Queller D.C."/>
            <person name="Kuspa A."/>
            <person name="Grigoriev I.V."/>
        </authorList>
    </citation>
    <scope>NUCLEOTIDE SEQUENCE [LARGE SCALE GENOMIC DNA]</scope>
    <source>
        <strain evidence="5">QSDP1</strain>
    </source>
</reference>
<dbReference type="GO" id="GO:0005737">
    <property type="term" value="C:cytoplasm"/>
    <property type="evidence" value="ECO:0000318"/>
    <property type="project" value="GO_Central"/>
</dbReference>
<name>F0ZGZ0_DICPU</name>
<dbReference type="CDD" id="cd01276">
    <property type="entry name" value="PKCI_related"/>
    <property type="match status" value="1"/>
</dbReference>
<gene>
    <name evidence="4" type="ORF">DICPUDRAFT_77557</name>
</gene>
<dbReference type="Proteomes" id="UP000001064">
    <property type="component" value="Unassembled WGS sequence"/>
</dbReference>
<dbReference type="InterPro" id="IPR001310">
    <property type="entry name" value="Histidine_triad_HIT"/>
</dbReference>
<dbReference type="InParanoid" id="F0ZGZ0"/>
<feature type="active site" description="Tele-AMP-histidine intermediate" evidence="1">
    <location>
        <position position="119"/>
    </location>
</feature>
<accession>F0ZGZ0</accession>
<dbReference type="RefSeq" id="XP_003286669.1">
    <property type="nucleotide sequence ID" value="XM_003286621.1"/>
</dbReference>
<dbReference type="InterPro" id="IPR011146">
    <property type="entry name" value="HIT-like"/>
</dbReference>
<dbReference type="eggNOG" id="KOG3275">
    <property type="taxonomic scope" value="Eukaryota"/>
</dbReference>
<dbReference type="Pfam" id="PF01230">
    <property type="entry name" value="HIT"/>
    <property type="match status" value="1"/>
</dbReference>
<dbReference type="InterPro" id="IPR036265">
    <property type="entry name" value="HIT-like_sf"/>
</dbReference>
<dbReference type="GO" id="GO:0016787">
    <property type="term" value="F:hydrolase activity"/>
    <property type="evidence" value="ECO:0000318"/>
    <property type="project" value="GO_Central"/>
</dbReference>
<keyword evidence="5" id="KW-1185">Reference proteome</keyword>
<evidence type="ECO:0000256" key="1">
    <source>
        <dbReference type="PIRSR" id="PIRSR601310-1"/>
    </source>
</evidence>
<protein>
    <recommendedName>
        <fullName evidence="3">HIT domain-containing protein</fullName>
    </recommendedName>
</protein>
<dbReference type="PRINTS" id="PR00332">
    <property type="entry name" value="HISTRIAD"/>
</dbReference>
<dbReference type="GeneID" id="10504081"/>